<dbReference type="CDD" id="cd17384">
    <property type="entry name" value="MFS_SLC18A1_2_VAT1_2"/>
    <property type="match status" value="1"/>
</dbReference>
<organism evidence="8 9">
    <name type="scientific">Glossina fuscipes</name>
    <dbReference type="NCBI Taxonomy" id="7396"/>
    <lineage>
        <taxon>Eukaryota</taxon>
        <taxon>Metazoa</taxon>
        <taxon>Ecdysozoa</taxon>
        <taxon>Arthropoda</taxon>
        <taxon>Hexapoda</taxon>
        <taxon>Insecta</taxon>
        <taxon>Pterygota</taxon>
        <taxon>Neoptera</taxon>
        <taxon>Endopterygota</taxon>
        <taxon>Diptera</taxon>
        <taxon>Brachycera</taxon>
        <taxon>Muscomorpha</taxon>
        <taxon>Hippoboscoidea</taxon>
        <taxon>Glossinidae</taxon>
        <taxon>Glossina</taxon>
    </lineage>
</organism>
<dbReference type="FunFam" id="1.20.1250.20:FF:000401">
    <property type="entry name" value="Vesicular amine transporter"/>
    <property type="match status" value="1"/>
</dbReference>
<dbReference type="InterPro" id="IPR011701">
    <property type="entry name" value="MFS"/>
</dbReference>
<feature type="transmembrane region" description="Helical" evidence="6">
    <location>
        <begin position="114"/>
        <end position="137"/>
    </location>
</feature>
<dbReference type="GO" id="GO:0005335">
    <property type="term" value="F:serotonin:sodium:chloride symporter activity"/>
    <property type="evidence" value="ECO:0007669"/>
    <property type="project" value="TreeGrafter"/>
</dbReference>
<feature type="transmembrane region" description="Helical" evidence="6">
    <location>
        <begin position="272"/>
        <end position="290"/>
    </location>
</feature>
<dbReference type="InterPro" id="IPR050930">
    <property type="entry name" value="MFS_Vesicular_Transporter"/>
</dbReference>
<evidence type="ECO:0000256" key="1">
    <source>
        <dbReference type="ARBA" id="ARBA00004141"/>
    </source>
</evidence>
<evidence type="ECO:0000256" key="5">
    <source>
        <dbReference type="ARBA" id="ARBA00023136"/>
    </source>
</evidence>
<dbReference type="PROSITE" id="PS50850">
    <property type="entry name" value="MFS"/>
    <property type="match status" value="1"/>
</dbReference>
<dbReference type="Pfam" id="PF07690">
    <property type="entry name" value="MFS_1"/>
    <property type="match status" value="1"/>
</dbReference>
<dbReference type="PANTHER" id="PTHR23506">
    <property type="entry name" value="GH10249P"/>
    <property type="match status" value="1"/>
</dbReference>
<dbReference type="KEGG" id="gfs:119639327"/>
<feature type="transmembrane region" description="Helical" evidence="6">
    <location>
        <begin position="478"/>
        <end position="500"/>
    </location>
</feature>
<dbReference type="AlphaFoldDB" id="A0A9C5ZDW9"/>
<keyword evidence="3 6" id="KW-0812">Transmembrane</keyword>
<evidence type="ECO:0000256" key="6">
    <source>
        <dbReference type="SAM" id="Phobius"/>
    </source>
</evidence>
<evidence type="ECO:0000313" key="8">
    <source>
        <dbReference type="Proteomes" id="UP000092443"/>
    </source>
</evidence>
<feature type="transmembrane region" description="Helical" evidence="6">
    <location>
        <begin position="327"/>
        <end position="349"/>
    </location>
</feature>
<comment type="subcellular location">
    <subcellularLocation>
        <location evidence="1">Membrane</location>
        <topology evidence="1">Multi-pass membrane protein</topology>
    </subcellularLocation>
</comment>
<evidence type="ECO:0000259" key="7">
    <source>
        <dbReference type="PROSITE" id="PS50850"/>
    </source>
</evidence>
<dbReference type="Proteomes" id="UP000092443">
    <property type="component" value="Unplaced"/>
</dbReference>
<gene>
    <name evidence="9" type="primary">LOC119639327</name>
</gene>
<dbReference type="InterPro" id="IPR036259">
    <property type="entry name" value="MFS_trans_sf"/>
</dbReference>
<proteinExistence type="predicted"/>
<keyword evidence="4 6" id="KW-1133">Transmembrane helix</keyword>
<sequence>MAAAQRKRSRPSEGILKLFSRLTQNQITAYVNERSPKNDYEVIKKIGYEIEEEPEEEFRPFGQLDKKVNSYRSRNTGSGKMNESPKMQSFNRDEISEARYSLNSNSRTSNNRQMIATVIYLTLLLDNVLLTVIVPILPHYLASMNRMNTSQNYTSLIRVVAENVNKPNSVFTVQYPTYYHREDTNATLLPIMTKHPILGKSINTKFSPLRSENHNEMFKSFHMNAHNRDNRFNGPENNKSTKGALTSYNTSVDEMRQGDNEASKLIGENSSIGILLAMKALLQLIFNPIVGSVSCKFGYHLPIIAGTICLLISSLAFAVGVTYADLLIARAIQGIGSACINICGMSLIAQNYPEEDRRSKIMGIVLGSIALGVLMGYPFGGILYDLYGKTTPLIILATVIFICLGMQLIIMDLSTQSESLAITDMQHSQSNWKLLLKSKIILALILAIWFSTSVMAVLEPCLPIWLMQHLKPTRWQLGTVFIPDSVGYFVGTNFFGSIAYKYGQVKIACVSMILIGISAMLIPRASSVAHLLVPHFGLGLGIGIVDAALVPLLAKFMDDILFHEEPTSLNQVNPILRYGNVYAIQQTSVSLAYFLAPLIGGELAQAIGFDYLMRTIGAFNILYGSALLYSYQMFDPKLLREKQNEMLLNDSGYGTKYRQLYDTLELK</sequence>
<evidence type="ECO:0000256" key="4">
    <source>
        <dbReference type="ARBA" id="ARBA00022989"/>
    </source>
</evidence>
<reference evidence="9" key="1">
    <citation type="submission" date="2025-08" db="UniProtKB">
        <authorList>
            <consortium name="RefSeq"/>
        </authorList>
    </citation>
    <scope>IDENTIFICATION</scope>
    <source>
        <tissue evidence="9">Whole body pupa</tissue>
    </source>
</reference>
<keyword evidence="2" id="KW-0813">Transport</keyword>
<feature type="transmembrane region" description="Helical" evidence="6">
    <location>
        <begin position="434"/>
        <end position="458"/>
    </location>
</feature>
<feature type="transmembrane region" description="Helical" evidence="6">
    <location>
        <begin position="532"/>
        <end position="554"/>
    </location>
</feature>
<protein>
    <submittedName>
        <fullName evidence="9">Synaptic vesicular amine transporter</fullName>
    </submittedName>
</protein>
<feature type="transmembrane region" description="Helical" evidence="6">
    <location>
        <begin position="392"/>
        <end position="413"/>
    </location>
</feature>
<name>A0A9C5ZDW9_9MUSC</name>
<dbReference type="PANTHER" id="PTHR23506:SF4">
    <property type="entry name" value="PORTABELLA"/>
    <property type="match status" value="1"/>
</dbReference>
<evidence type="ECO:0000313" key="9">
    <source>
        <dbReference type="RefSeq" id="XP_037892557.1"/>
    </source>
</evidence>
<dbReference type="GO" id="GO:0030672">
    <property type="term" value="C:synaptic vesicle membrane"/>
    <property type="evidence" value="ECO:0007669"/>
    <property type="project" value="TreeGrafter"/>
</dbReference>
<dbReference type="GO" id="GO:0043195">
    <property type="term" value="C:terminal bouton"/>
    <property type="evidence" value="ECO:0007669"/>
    <property type="project" value="TreeGrafter"/>
</dbReference>
<accession>A0A9C5ZDW9</accession>
<keyword evidence="5 6" id="KW-0472">Membrane</keyword>
<feature type="transmembrane region" description="Helical" evidence="6">
    <location>
        <begin position="361"/>
        <end position="380"/>
    </location>
</feature>
<feature type="domain" description="Major facilitator superfamily (MFS) profile" evidence="7">
    <location>
        <begin position="235"/>
        <end position="638"/>
    </location>
</feature>
<dbReference type="InterPro" id="IPR020846">
    <property type="entry name" value="MFS_dom"/>
</dbReference>
<dbReference type="GO" id="GO:0015842">
    <property type="term" value="P:aminergic neurotransmitter loading into synaptic vesicle"/>
    <property type="evidence" value="ECO:0007669"/>
    <property type="project" value="TreeGrafter"/>
</dbReference>
<dbReference type="Gene3D" id="1.20.1250.20">
    <property type="entry name" value="MFS general substrate transporter like domains"/>
    <property type="match status" value="1"/>
</dbReference>
<dbReference type="RefSeq" id="XP_037892557.1">
    <property type="nucleotide sequence ID" value="XM_038036629.1"/>
</dbReference>
<evidence type="ECO:0000256" key="3">
    <source>
        <dbReference type="ARBA" id="ARBA00022692"/>
    </source>
</evidence>
<feature type="transmembrane region" description="Helical" evidence="6">
    <location>
        <begin position="297"/>
        <end position="321"/>
    </location>
</feature>
<feature type="transmembrane region" description="Helical" evidence="6">
    <location>
        <begin position="575"/>
        <end position="599"/>
    </location>
</feature>
<evidence type="ECO:0000256" key="2">
    <source>
        <dbReference type="ARBA" id="ARBA00022448"/>
    </source>
</evidence>
<dbReference type="GeneID" id="119639327"/>
<dbReference type="SUPFAM" id="SSF103473">
    <property type="entry name" value="MFS general substrate transporter"/>
    <property type="match status" value="1"/>
</dbReference>
<keyword evidence="8" id="KW-1185">Reference proteome</keyword>
<feature type="transmembrane region" description="Helical" evidence="6">
    <location>
        <begin position="507"/>
        <end position="526"/>
    </location>
</feature>